<evidence type="ECO:0000256" key="6">
    <source>
        <dbReference type="ARBA" id="ARBA00024731"/>
    </source>
</evidence>
<dbReference type="NCBIfam" id="TIGR00231">
    <property type="entry name" value="small_GTP"/>
    <property type="match status" value="1"/>
</dbReference>
<dbReference type="GO" id="GO:0032790">
    <property type="term" value="P:ribosome disassembly"/>
    <property type="evidence" value="ECO:0007669"/>
    <property type="project" value="TreeGrafter"/>
</dbReference>
<dbReference type="Proteomes" id="UP000198588">
    <property type="component" value="Unassembled WGS sequence"/>
</dbReference>
<dbReference type="SMART" id="SM00889">
    <property type="entry name" value="EFG_IV"/>
    <property type="match status" value="1"/>
</dbReference>
<dbReference type="RefSeq" id="WP_091579290.1">
    <property type="nucleotide sequence ID" value="NZ_FMXM01000009.1"/>
</dbReference>
<dbReference type="InterPro" id="IPR000640">
    <property type="entry name" value="EFG_V-like"/>
</dbReference>
<dbReference type="PANTHER" id="PTHR43261:SF7">
    <property type="entry name" value="ELONGATION FACTOR G-LIKE PROTEIN"/>
    <property type="match status" value="1"/>
</dbReference>
<keyword evidence="2" id="KW-0547">Nucleotide-binding</keyword>
<evidence type="ECO:0000256" key="2">
    <source>
        <dbReference type="ARBA" id="ARBA00022741"/>
    </source>
</evidence>
<dbReference type="CDD" id="cd01434">
    <property type="entry name" value="EFG_mtEFG1_IV"/>
    <property type="match status" value="1"/>
</dbReference>
<feature type="domain" description="Tr-type G" evidence="7">
    <location>
        <begin position="10"/>
        <end position="284"/>
    </location>
</feature>
<dbReference type="Gene3D" id="3.30.230.10">
    <property type="match status" value="1"/>
</dbReference>
<dbReference type="SUPFAM" id="SSF52540">
    <property type="entry name" value="P-loop containing nucleoside triphosphate hydrolases"/>
    <property type="match status" value="1"/>
</dbReference>
<dbReference type="InterPro" id="IPR014721">
    <property type="entry name" value="Ribsml_uS5_D2-typ_fold_subgr"/>
</dbReference>
<dbReference type="CDD" id="cd16262">
    <property type="entry name" value="EFG_III"/>
    <property type="match status" value="1"/>
</dbReference>
<dbReference type="SUPFAM" id="SSF50447">
    <property type="entry name" value="Translation proteins"/>
    <property type="match status" value="1"/>
</dbReference>
<dbReference type="Pfam" id="PF14492">
    <property type="entry name" value="EFG_III"/>
    <property type="match status" value="1"/>
</dbReference>
<dbReference type="InterPro" id="IPR035647">
    <property type="entry name" value="EFG_III/V"/>
</dbReference>
<evidence type="ECO:0000256" key="1">
    <source>
        <dbReference type="ARBA" id="ARBA00017872"/>
    </source>
</evidence>
<dbReference type="Pfam" id="PF22042">
    <property type="entry name" value="EF-G_D2"/>
    <property type="match status" value="1"/>
</dbReference>
<evidence type="ECO:0000256" key="5">
    <source>
        <dbReference type="ARBA" id="ARBA00023134"/>
    </source>
</evidence>
<dbReference type="Gene3D" id="3.30.70.240">
    <property type="match status" value="1"/>
</dbReference>
<proteinExistence type="predicted"/>
<evidence type="ECO:0000313" key="9">
    <source>
        <dbReference type="Proteomes" id="UP000198588"/>
    </source>
</evidence>
<evidence type="ECO:0000259" key="7">
    <source>
        <dbReference type="PROSITE" id="PS51722"/>
    </source>
</evidence>
<dbReference type="Gene3D" id="3.40.50.300">
    <property type="entry name" value="P-loop containing nucleotide triphosphate hydrolases"/>
    <property type="match status" value="1"/>
</dbReference>
<dbReference type="FunFam" id="3.30.230.10:FF:000003">
    <property type="entry name" value="Elongation factor G"/>
    <property type="match status" value="1"/>
</dbReference>
<name>A0A1G5YGN6_9HYPH</name>
<dbReference type="InterPro" id="IPR027417">
    <property type="entry name" value="P-loop_NTPase"/>
</dbReference>
<evidence type="ECO:0000256" key="4">
    <source>
        <dbReference type="ARBA" id="ARBA00022917"/>
    </source>
</evidence>
<dbReference type="Gene3D" id="3.30.70.870">
    <property type="entry name" value="Elongation Factor G (Translational Gtpase), domain 3"/>
    <property type="match status" value="1"/>
</dbReference>
<protein>
    <recommendedName>
        <fullName evidence="1">Elongation factor G</fullName>
    </recommendedName>
</protein>
<dbReference type="GO" id="GO:0003746">
    <property type="term" value="F:translation elongation factor activity"/>
    <property type="evidence" value="ECO:0007669"/>
    <property type="project" value="UniProtKB-KW"/>
</dbReference>
<dbReference type="InterPro" id="IPR053905">
    <property type="entry name" value="EF-G-like_DII"/>
</dbReference>
<dbReference type="InterPro" id="IPR035649">
    <property type="entry name" value="EFG_V"/>
</dbReference>
<dbReference type="SMART" id="SM00838">
    <property type="entry name" value="EFG_C"/>
    <property type="match status" value="1"/>
</dbReference>
<keyword evidence="3 8" id="KW-0251">Elongation factor</keyword>
<dbReference type="GO" id="GO:0097216">
    <property type="term" value="F:guanosine tetraphosphate binding"/>
    <property type="evidence" value="ECO:0007669"/>
    <property type="project" value="UniProtKB-ARBA"/>
</dbReference>
<gene>
    <name evidence="8" type="ORF">SAMN02927914_03322</name>
</gene>
<dbReference type="CDD" id="cd01342">
    <property type="entry name" value="Translation_Factor_II_like"/>
    <property type="match status" value="1"/>
</dbReference>
<dbReference type="FunFam" id="3.30.70.240:FF:000001">
    <property type="entry name" value="Elongation factor G"/>
    <property type="match status" value="1"/>
</dbReference>
<keyword evidence="4" id="KW-0648">Protein biosynthesis</keyword>
<dbReference type="InterPro" id="IPR047872">
    <property type="entry name" value="EFG_IV"/>
</dbReference>
<reference evidence="8 9" key="1">
    <citation type="submission" date="2016-10" db="EMBL/GenBank/DDBJ databases">
        <authorList>
            <person name="de Groot N.N."/>
        </authorList>
    </citation>
    <scope>NUCLEOTIDE SEQUENCE [LARGE SCALE GENOMIC DNA]</scope>
    <source>
        <strain evidence="8 9">CGMCC 1.12097</strain>
    </source>
</reference>
<evidence type="ECO:0000256" key="3">
    <source>
        <dbReference type="ARBA" id="ARBA00022768"/>
    </source>
</evidence>
<dbReference type="CDD" id="cd04170">
    <property type="entry name" value="EF-G_bact"/>
    <property type="match status" value="1"/>
</dbReference>
<evidence type="ECO:0000313" key="8">
    <source>
        <dbReference type="EMBL" id="SDA81851.1"/>
    </source>
</evidence>
<dbReference type="InterPro" id="IPR005225">
    <property type="entry name" value="Small_GTP-bd"/>
</dbReference>
<dbReference type="InterPro" id="IPR009022">
    <property type="entry name" value="EFG_III"/>
</dbReference>
<dbReference type="InterPro" id="IPR009000">
    <property type="entry name" value="Transl_B-barrel_sf"/>
</dbReference>
<dbReference type="InterPro" id="IPR041095">
    <property type="entry name" value="EFG_II"/>
</dbReference>
<dbReference type="InterPro" id="IPR005517">
    <property type="entry name" value="Transl_elong_EFG/EF2_IV"/>
</dbReference>
<dbReference type="InterPro" id="IPR000795">
    <property type="entry name" value="T_Tr_GTP-bd_dom"/>
</dbReference>
<dbReference type="InterPro" id="IPR020568">
    <property type="entry name" value="Ribosomal_Su5_D2-typ_SF"/>
</dbReference>
<dbReference type="SUPFAM" id="SSF54211">
    <property type="entry name" value="Ribosomal protein S5 domain 2-like"/>
    <property type="match status" value="1"/>
</dbReference>
<comment type="function">
    <text evidence="6">Catalyzes the GTP-dependent ribosomal translocation step during translation elongation. During this step, the ribosome changes from the pre-translocational (PRE) to the post-translocational (POST) state as the newly formed A-site-bound peptidyl-tRNA and P-site-bound deacylated tRNA move to the P and E sites, respectively. Catalyzes the coordinated movement of the two tRNA molecules, the mRNA and conformational changes in the ribosome.</text>
</comment>
<dbReference type="NCBIfam" id="NF009381">
    <property type="entry name" value="PRK12740.1-5"/>
    <property type="match status" value="1"/>
</dbReference>
<dbReference type="CDD" id="cd03713">
    <property type="entry name" value="EFG_mtEFG_C"/>
    <property type="match status" value="1"/>
</dbReference>
<dbReference type="GO" id="GO:0003924">
    <property type="term" value="F:GTPase activity"/>
    <property type="evidence" value="ECO:0007669"/>
    <property type="project" value="InterPro"/>
</dbReference>
<dbReference type="Pfam" id="PF03764">
    <property type="entry name" value="EFG_IV"/>
    <property type="match status" value="1"/>
</dbReference>
<dbReference type="OrthoDB" id="9802948at2"/>
<dbReference type="AlphaFoldDB" id="A0A1G5YGN6"/>
<dbReference type="Pfam" id="PF00009">
    <property type="entry name" value="GTP_EFTU"/>
    <property type="match status" value="1"/>
</dbReference>
<accession>A0A1G5YGN6</accession>
<dbReference type="PROSITE" id="PS51722">
    <property type="entry name" value="G_TR_2"/>
    <property type="match status" value="1"/>
</dbReference>
<sequence>MGTRAGGRRTGPKCIAIVGPFASGKTTLLEAILARTGAIPRQNPVSSGNTVSDHSPEARAHAMSVEATFATTEFMGEQITFVDCPGSIEFSFEAEPVLAACDLAVVVAEADEKKIPALQLIMRKLDDLGVPRILFLNKVDKAISGVRDTLKMLQPASAVPLLLRQIPLRKDGVVIGSIDLALERAYIYREYAESEIAQIPGDDKARELEARFSMLETLADHDDQLMEQLLEEIEPPKDAIFDDLAADLRDGAVTPVLIGTAEKGNGVLRLLKAIRHDAPDIEATRKRLGAPDGSATVVQVMKTIHTPHGGKLSVSRILSGQVVDGSELWLPNGDTAKVSGIYRMLGKDQSKLTTAKAGDTVALGKLDEVKTGQTLTSAKGGTKQLFNVEPPQPVFAFALRPKERKDEVKMSAAIQRLAEEDPSLSLRHNQDSAETVLSGHGEMHLRVVRERLEGKNQIPVEGHAPAVPYRETIRKTAQQRGRHKKQSGGHGQFGDVVIEIKPLPRGSGFQFTDTITGGVVPKTYIQSVETGVRDYLKSGPLGFPVVDVAVNLSDGSYHAVDSSDMAFQMAARLAMKEGMAACSPVLLEPVMKVEIVTPSDATSKIIALIPQRRGQILGYDARPDWPGWDVVEATMPQAEIGDLIIELRSATAGVASYRATFDHMAELTGRLADDAMNASGKAA</sequence>
<dbReference type="Pfam" id="PF00679">
    <property type="entry name" value="EFG_C"/>
    <property type="match status" value="1"/>
</dbReference>
<organism evidence="8 9">
    <name type="scientific">Mesorhizobium qingshengii</name>
    <dbReference type="NCBI Taxonomy" id="1165689"/>
    <lineage>
        <taxon>Bacteria</taxon>
        <taxon>Pseudomonadati</taxon>
        <taxon>Pseudomonadota</taxon>
        <taxon>Alphaproteobacteria</taxon>
        <taxon>Hyphomicrobiales</taxon>
        <taxon>Phyllobacteriaceae</taxon>
        <taxon>Mesorhizobium</taxon>
    </lineage>
</organism>
<dbReference type="NCBIfam" id="NF009891">
    <property type="entry name" value="PRK13351.1-1"/>
    <property type="match status" value="1"/>
</dbReference>
<dbReference type="NCBIfam" id="NF009379">
    <property type="entry name" value="PRK12740.1-3"/>
    <property type="match status" value="1"/>
</dbReference>
<dbReference type="SUPFAM" id="SSF54980">
    <property type="entry name" value="EF-G C-terminal domain-like"/>
    <property type="match status" value="2"/>
</dbReference>
<dbReference type="STRING" id="1165689.SAMN02927914_03322"/>
<dbReference type="EMBL" id="FMXM01000009">
    <property type="protein sequence ID" value="SDA81851.1"/>
    <property type="molecule type" value="Genomic_DNA"/>
</dbReference>
<dbReference type="GO" id="GO:0005525">
    <property type="term" value="F:GTP binding"/>
    <property type="evidence" value="ECO:0007669"/>
    <property type="project" value="UniProtKB-KW"/>
</dbReference>
<dbReference type="Gene3D" id="2.40.30.10">
    <property type="entry name" value="Translation factors"/>
    <property type="match status" value="1"/>
</dbReference>
<keyword evidence="5" id="KW-0342">GTP-binding</keyword>
<dbReference type="PANTHER" id="PTHR43261">
    <property type="entry name" value="TRANSLATION ELONGATION FACTOR G-RELATED"/>
    <property type="match status" value="1"/>
</dbReference>